<comment type="caution">
    <text evidence="4">The sequence shown here is derived from an EMBL/GenBank/DDBJ whole genome shotgun (WGS) entry which is preliminary data.</text>
</comment>
<dbReference type="CDD" id="cd01012">
    <property type="entry name" value="YcaC_related"/>
    <property type="match status" value="1"/>
</dbReference>
<sequence length="198" mass="22582">MARRLIHLNPKRTLFLLCDIQEKFRPAMLLFDNLIENAKRLTEAGKILNIPLLVSEQNPEKLGKTVDDLDICHAKSLISKTRFSMIVPEIECDMKKLFEGDQPSDVILYGLESHVCIEQSAIDLLAQNINVFVVADCVTSRLHQDRNMALERLRSAGCFITTTESIIYDLLRDKNHAKFNDLKKILVAKSLDMEINKS</sequence>
<dbReference type="SUPFAM" id="SSF52499">
    <property type="entry name" value="Isochorismatase-like hydrolases"/>
    <property type="match status" value="1"/>
</dbReference>
<accession>A0A0L0C3C0</accession>
<evidence type="ECO:0000313" key="4">
    <source>
        <dbReference type="EMBL" id="KNC26751.1"/>
    </source>
</evidence>
<dbReference type="Proteomes" id="UP000037069">
    <property type="component" value="Unassembled WGS sequence"/>
</dbReference>
<dbReference type="Pfam" id="PF00857">
    <property type="entry name" value="Isochorismatase"/>
    <property type="match status" value="1"/>
</dbReference>
<evidence type="ECO:0000259" key="3">
    <source>
        <dbReference type="Pfam" id="PF00857"/>
    </source>
</evidence>
<feature type="domain" description="Isochorismatase-like" evidence="3">
    <location>
        <begin position="13"/>
        <end position="165"/>
    </location>
</feature>
<dbReference type="OrthoDB" id="269496at2759"/>
<comment type="similarity">
    <text evidence="1">Belongs to the isochorismatase family.</text>
</comment>
<dbReference type="InterPro" id="IPR000868">
    <property type="entry name" value="Isochorismatase-like_dom"/>
</dbReference>
<protein>
    <recommendedName>
        <fullName evidence="2">Isochorismatase domain-containing protein 1</fullName>
    </recommendedName>
</protein>
<dbReference type="OMA" id="QAGCVIT"/>
<evidence type="ECO:0000313" key="5">
    <source>
        <dbReference type="Proteomes" id="UP000037069"/>
    </source>
</evidence>
<name>A0A0L0C3C0_LUCCU</name>
<dbReference type="InterPro" id="IPR050993">
    <property type="entry name" value="Isochorismatase_domain"/>
</dbReference>
<evidence type="ECO:0000256" key="1">
    <source>
        <dbReference type="ARBA" id="ARBA00006336"/>
    </source>
</evidence>
<proteinExistence type="inferred from homology"/>
<dbReference type="PANTHER" id="PTHR14119:SF17">
    <property type="entry name" value="ISOCHORISMATASE DOMAIN-CONTAINING PROTEIN 1"/>
    <property type="match status" value="1"/>
</dbReference>
<gene>
    <name evidence="4" type="ORF">FF38_11398</name>
</gene>
<dbReference type="PANTHER" id="PTHR14119">
    <property type="entry name" value="HYDROLASE"/>
    <property type="match status" value="1"/>
</dbReference>
<dbReference type="Gene3D" id="3.40.50.850">
    <property type="entry name" value="Isochorismatase-like"/>
    <property type="match status" value="1"/>
</dbReference>
<keyword evidence="5" id="KW-1185">Reference proteome</keyword>
<dbReference type="InterPro" id="IPR036380">
    <property type="entry name" value="Isochorismatase-like_sf"/>
</dbReference>
<dbReference type="AlphaFoldDB" id="A0A0L0C3C0"/>
<organism evidence="4 5">
    <name type="scientific">Lucilia cuprina</name>
    <name type="common">Green bottle fly</name>
    <name type="synonym">Australian sheep blowfly</name>
    <dbReference type="NCBI Taxonomy" id="7375"/>
    <lineage>
        <taxon>Eukaryota</taxon>
        <taxon>Metazoa</taxon>
        <taxon>Ecdysozoa</taxon>
        <taxon>Arthropoda</taxon>
        <taxon>Hexapoda</taxon>
        <taxon>Insecta</taxon>
        <taxon>Pterygota</taxon>
        <taxon>Neoptera</taxon>
        <taxon>Endopterygota</taxon>
        <taxon>Diptera</taxon>
        <taxon>Brachycera</taxon>
        <taxon>Muscomorpha</taxon>
        <taxon>Oestroidea</taxon>
        <taxon>Calliphoridae</taxon>
        <taxon>Luciliinae</taxon>
        <taxon>Lucilia</taxon>
    </lineage>
</organism>
<dbReference type="EMBL" id="JRES01000960">
    <property type="protein sequence ID" value="KNC26751.1"/>
    <property type="molecule type" value="Genomic_DNA"/>
</dbReference>
<dbReference type="STRING" id="7375.A0A0L0C3C0"/>
<dbReference type="FunFam" id="3.40.50.850:FF:000001">
    <property type="entry name" value="Isochorismatase domain-containing protein 1"/>
    <property type="match status" value="1"/>
</dbReference>
<evidence type="ECO:0000256" key="2">
    <source>
        <dbReference type="ARBA" id="ARBA00040688"/>
    </source>
</evidence>
<reference evidence="4 5" key="1">
    <citation type="journal article" date="2015" name="Nat. Commun.">
        <title>Lucilia cuprina genome unlocks parasitic fly biology to underpin future interventions.</title>
        <authorList>
            <person name="Anstead C.A."/>
            <person name="Korhonen P.K."/>
            <person name="Young N.D."/>
            <person name="Hall R.S."/>
            <person name="Jex A.R."/>
            <person name="Murali S.C."/>
            <person name="Hughes D.S."/>
            <person name="Lee S.F."/>
            <person name="Perry T."/>
            <person name="Stroehlein A.J."/>
            <person name="Ansell B.R."/>
            <person name="Breugelmans B."/>
            <person name="Hofmann A."/>
            <person name="Qu J."/>
            <person name="Dugan S."/>
            <person name="Lee S.L."/>
            <person name="Chao H."/>
            <person name="Dinh H."/>
            <person name="Han Y."/>
            <person name="Doddapaneni H.V."/>
            <person name="Worley K.C."/>
            <person name="Muzny D.M."/>
            <person name="Ioannidis P."/>
            <person name="Waterhouse R.M."/>
            <person name="Zdobnov E.M."/>
            <person name="James P.J."/>
            <person name="Bagnall N.H."/>
            <person name="Kotze A.C."/>
            <person name="Gibbs R.A."/>
            <person name="Richards S."/>
            <person name="Batterham P."/>
            <person name="Gasser R.B."/>
        </authorList>
    </citation>
    <scope>NUCLEOTIDE SEQUENCE [LARGE SCALE GENOMIC DNA]</scope>
    <source>
        <strain evidence="4 5">LS</strain>
        <tissue evidence="4">Full body</tissue>
    </source>
</reference>